<comment type="similarity">
    <text evidence="7">Belongs to the adenylyl cyclase class-4/guanylyl cyclase family.</text>
</comment>
<evidence type="ECO:0000256" key="1">
    <source>
        <dbReference type="ARBA" id="ARBA00004370"/>
    </source>
</evidence>
<evidence type="ECO:0000256" key="7">
    <source>
        <dbReference type="RuleBase" id="RU000405"/>
    </source>
</evidence>
<gene>
    <name evidence="9" type="primary">cya_1</name>
    <name evidence="9" type="ORF">MBHS_03459</name>
</gene>
<dbReference type="InterPro" id="IPR001054">
    <property type="entry name" value="A/G_cyclase"/>
</dbReference>
<evidence type="ECO:0000256" key="2">
    <source>
        <dbReference type="ARBA" id="ARBA00022692"/>
    </source>
</evidence>
<keyword evidence="4" id="KW-1133">Transmembrane helix</keyword>
<dbReference type="PROSITE" id="PS50125">
    <property type="entry name" value="GUANYLATE_CYCLASE_2"/>
    <property type="match status" value="1"/>
</dbReference>
<keyword evidence="6 7" id="KW-0456">Lyase</keyword>
<dbReference type="SMART" id="SM00044">
    <property type="entry name" value="CYCc"/>
    <property type="match status" value="1"/>
</dbReference>
<dbReference type="OrthoDB" id="5297065at2"/>
<dbReference type="EC" id="4.6.1.1" evidence="9"/>
<dbReference type="GO" id="GO:0016020">
    <property type="term" value="C:membrane"/>
    <property type="evidence" value="ECO:0007669"/>
    <property type="project" value="UniProtKB-SubCell"/>
</dbReference>
<dbReference type="CDD" id="cd07302">
    <property type="entry name" value="CHD"/>
    <property type="match status" value="1"/>
</dbReference>
<comment type="subcellular location">
    <subcellularLocation>
        <location evidence="1">Membrane</location>
    </subcellularLocation>
</comment>
<proteinExistence type="inferred from homology"/>
<keyword evidence="3" id="KW-0547">Nucleotide-binding</keyword>
<dbReference type="RefSeq" id="WP_146066821.1">
    <property type="nucleotide sequence ID" value="NZ_FMSV02000536.1"/>
</dbReference>
<dbReference type="AlphaFoldDB" id="A0A1H6FD63"/>
<dbReference type="InterPro" id="IPR018297">
    <property type="entry name" value="A/G_cyclase_CS"/>
</dbReference>
<dbReference type="GO" id="GO:0035556">
    <property type="term" value="P:intracellular signal transduction"/>
    <property type="evidence" value="ECO:0007669"/>
    <property type="project" value="InterPro"/>
</dbReference>
<evidence type="ECO:0000259" key="8">
    <source>
        <dbReference type="PROSITE" id="PS50125"/>
    </source>
</evidence>
<evidence type="ECO:0000313" key="9">
    <source>
        <dbReference type="EMBL" id="SEH07583.1"/>
    </source>
</evidence>
<dbReference type="PANTHER" id="PTHR11920">
    <property type="entry name" value="GUANYLYL CYCLASE"/>
    <property type="match status" value="1"/>
</dbReference>
<dbReference type="EMBL" id="FMSV02000536">
    <property type="protein sequence ID" value="SEH07583.1"/>
    <property type="molecule type" value="Genomic_DNA"/>
</dbReference>
<evidence type="ECO:0000256" key="4">
    <source>
        <dbReference type="ARBA" id="ARBA00022989"/>
    </source>
</evidence>
<evidence type="ECO:0000256" key="5">
    <source>
        <dbReference type="ARBA" id="ARBA00023136"/>
    </source>
</evidence>
<evidence type="ECO:0000313" key="10">
    <source>
        <dbReference type="Proteomes" id="UP000236724"/>
    </source>
</evidence>
<dbReference type="InterPro" id="IPR050401">
    <property type="entry name" value="Cyclic_nucleotide_synthase"/>
</dbReference>
<keyword evidence="2" id="KW-0812">Transmembrane</keyword>
<feature type="domain" description="Guanylate cyclase" evidence="8">
    <location>
        <begin position="1"/>
        <end position="92"/>
    </location>
</feature>
<accession>A0A1H6FD63</accession>
<dbReference type="GO" id="GO:0009190">
    <property type="term" value="P:cyclic nucleotide biosynthetic process"/>
    <property type="evidence" value="ECO:0007669"/>
    <property type="project" value="InterPro"/>
</dbReference>
<protein>
    <submittedName>
        <fullName evidence="9">Adenylate cyclase</fullName>
        <ecNumber evidence="9">4.6.1.1</ecNumber>
    </submittedName>
</protein>
<evidence type="ECO:0000256" key="6">
    <source>
        <dbReference type="ARBA" id="ARBA00023239"/>
    </source>
</evidence>
<dbReference type="Gene3D" id="3.30.70.1230">
    <property type="entry name" value="Nucleotide cyclase"/>
    <property type="match status" value="1"/>
</dbReference>
<dbReference type="GO" id="GO:0004016">
    <property type="term" value="F:adenylate cyclase activity"/>
    <property type="evidence" value="ECO:0007669"/>
    <property type="project" value="UniProtKB-EC"/>
</dbReference>
<keyword evidence="5" id="KW-0472">Membrane</keyword>
<sequence length="140" mass="15700">MDEIGIEKIETIGDAYMAASGLPREKPDHAHRCVEAAFRMVEFLEQRNENSEINWNMRIGLHTGPVVAGVVGKKKFSYDLFGDSVNTASRMESNGLVGKVNISQATYEILKSDPNLSFENRGKIETKGKGEMEMWFVTKK</sequence>
<dbReference type="InterPro" id="IPR029787">
    <property type="entry name" value="Nucleotide_cyclase"/>
</dbReference>
<dbReference type="Pfam" id="PF00211">
    <property type="entry name" value="Guanylate_cyc"/>
    <property type="match status" value="1"/>
</dbReference>
<keyword evidence="10" id="KW-1185">Reference proteome</keyword>
<dbReference type="SUPFAM" id="SSF55073">
    <property type="entry name" value="Nucleotide cyclase"/>
    <property type="match status" value="1"/>
</dbReference>
<dbReference type="PANTHER" id="PTHR11920:SF335">
    <property type="entry name" value="GUANYLATE CYCLASE"/>
    <property type="match status" value="1"/>
</dbReference>
<name>A0A1H6FD63_9GAMM</name>
<dbReference type="GO" id="GO:0000166">
    <property type="term" value="F:nucleotide binding"/>
    <property type="evidence" value="ECO:0007669"/>
    <property type="project" value="UniProtKB-KW"/>
</dbReference>
<organism evidence="9 10">
    <name type="scientific">Candidatus Venteria ishoeyi</name>
    <dbReference type="NCBI Taxonomy" id="1899563"/>
    <lineage>
        <taxon>Bacteria</taxon>
        <taxon>Pseudomonadati</taxon>
        <taxon>Pseudomonadota</taxon>
        <taxon>Gammaproteobacteria</taxon>
        <taxon>Thiotrichales</taxon>
        <taxon>Thiotrichaceae</taxon>
        <taxon>Venteria</taxon>
    </lineage>
</organism>
<evidence type="ECO:0000256" key="3">
    <source>
        <dbReference type="ARBA" id="ARBA00022741"/>
    </source>
</evidence>
<dbReference type="Proteomes" id="UP000236724">
    <property type="component" value="Unassembled WGS sequence"/>
</dbReference>
<reference evidence="9 10" key="1">
    <citation type="submission" date="2016-10" db="EMBL/GenBank/DDBJ databases">
        <authorList>
            <person name="de Groot N.N."/>
        </authorList>
    </citation>
    <scope>NUCLEOTIDE SEQUENCE [LARGE SCALE GENOMIC DNA]</scope>
    <source>
        <strain evidence="9">MBHS1</strain>
    </source>
</reference>
<dbReference type="PROSITE" id="PS00452">
    <property type="entry name" value="GUANYLATE_CYCLASE_1"/>
    <property type="match status" value="1"/>
</dbReference>